<accession>A0A193SM63</accession>
<organism evidence="1 2">
    <name type="scientific">Pseudomonas cerasi</name>
    <dbReference type="NCBI Taxonomy" id="1583341"/>
    <lineage>
        <taxon>Bacteria</taxon>
        <taxon>Pseudomonadati</taxon>
        <taxon>Pseudomonadota</taxon>
        <taxon>Gammaproteobacteria</taxon>
        <taxon>Pseudomonadales</taxon>
        <taxon>Pseudomonadaceae</taxon>
        <taxon>Pseudomonas</taxon>
    </lineage>
</organism>
<evidence type="ECO:0000313" key="1">
    <source>
        <dbReference type="EMBL" id="SOS18318.1"/>
    </source>
</evidence>
<dbReference type="AlphaFoldDB" id="A0A193SM63"/>
<gene>
    <name evidence="1" type="ORF">PL963_01821</name>
</gene>
<dbReference type="Proteomes" id="UP000239025">
    <property type="component" value="Chromosome 1"/>
</dbReference>
<evidence type="ECO:0000313" key="2">
    <source>
        <dbReference type="Proteomes" id="UP000239025"/>
    </source>
</evidence>
<keyword evidence="2" id="KW-1185">Reference proteome</keyword>
<proteinExistence type="predicted"/>
<dbReference type="EMBL" id="LT963395">
    <property type="protein sequence ID" value="SOS18318.1"/>
    <property type="molecule type" value="Genomic_DNA"/>
</dbReference>
<sequence>MRFVRAWFTGASTLTSSNKYAILRQAADSTSGLRSNADKGRFASSTHVLIQHHSRGFMQTAGEVAQPFELLRVLFGDVVQRRG</sequence>
<name>A0A193SM63_9PSED</name>
<protein>
    <submittedName>
        <fullName evidence="1">Uncharacterized protein</fullName>
    </submittedName>
</protein>
<reference evidence="2" key="1">
    <citation type="submission" date="2017-11" db="EMBL/GenBank/DDBJ databases">
        <authorList>
            <person name="Blom J."/>
        </authorList>
    </citation>
    <scope>NUCLEOTIDE SEQUENCE [LARGE SCALE GENOMIC DNA]</scope>
</reference>